<keyword evidence="3 6" id="KW-0255">Endonuclease</keyword>
<dbReference type="NCBIfam" id="TIGR00188">
    <property type="entry name" value="rnpA"/>
    <property type="match status" value="1"/>
</dbReference>
<dbReference type="PANTHER" id="PTHR33992">
    <property type="entry name" value="RIBONUCLEASE P PROTEIN COMPONENT"/>
    <property type="match status" value="1"/>
</dbReference>
<dbReference type="RefSeq" id="WP_083758905.1">
    <property type="nucleotide sequence ID" value="NZ_JBKBMB010000006.1"/>
</dbReference>
<dbReference type="InterPro" id="IPR020568">
    <property type="entry name" value="Ribosomal_Su5_D2-typ_SF"/>
</dbReference>
<evidence type="ECO:0000256" key="6">
    <source>
        <dbReference type="HAMAP-Rule" id="MF_00227"/>
    </source>
</evidence>
<sequence length="111" mass="13138">MLNGNLKKKDIQEVFETGNKINSRYFYLVFKKNQIGYPRFAFIASKKIFKKSTQRNRVKRLLREVVRLLLPKLNVLSCDIILVGKSEILNLKSFQLKENFISILEKLEREC</sequence>
<keyword evidence="2 6" id="KW-0540">Nuclease</keyword>
<dbReference type="AlphaFoldDB" id="A0EWG7"/>
<comment type="subunit">
    <text evidence="6">Consists of a catalytic RNA component (M1 or rnpB) and a protein subunit.</text>
</comment>
<comment type="function">
    <text evidence="6">RNaseP catalyzes the removal of the 5'-leader sequence from pre-tRNA to produce the mature 5'-terminus. It can also cleave other RNA substrates such as 4.5S RNA. The protein component plays an auxiliary but essential role in vivo by binding to the 5'-leader sequence and broadening the substrate specificity of the ribozyme.</text>
</comment>
<dbReference type="GO" id="GO:0004526">
    <property type="term" value="F:ribonuclease P activity"/>
    <property type="evidence" value="ECO:0007669"/>
    <property type="project" value="UniProtKB-UniRule"/>
</dbReference>
<dbReference type="InterPro" id="IPR000100">
    <property type="entry name" value="RNase_P"/>
</dbReference>
<dbReference type="EC" id="3.1.26.5" evidence="6 7"/>
<keyword evidence="5 6" id="KW-0694">RNA-binding</keyword>
<protein>
    <recommendedName>
        <fullName evidence="6 7">Ribonuclease P protein component</fullName>
        <shortName evidence="6">RNase P protein</shortName>
        <shortName evidence="6">RNaseP protein</shortName>
        <ecNumber evidence="6 7">3.1.26.5</ecNumber>
    </recommendedName>
    <alternativeName>
        <fullName evidence="6">Protein C5</fullName>
    </alternativeName>
</protein>
<dbReference type="GO" id="GO:0001682">
    <property type="term" value="P:tRNA 5'-leader removal"/>
    <property type="evidence" value="ECO:0007669"/>
    <property type="project" value="UniProtKB-UniRule"/>
</dbReference>
<gene>
    <name evidence="6 8" type="primary">rnpA</name>
</gene>
<proteinExistence type="inferred from homology"/>
<organism evidence="8">
    <name type="scientific">Sulfurihydrogenibium azorense</name>
    <dbReference type="NCBI Taxonomy" id="309806"/>
    <lineage>
        <taxon>Bacteria</taxon>
        <taxon>Pseudomonadati</taxon>
        <taxon>Aquificota</taxon>
        <taxon>Aquificia</taxon>
        <taxon>Aquificales</taxon>
        <taxon>Hydrogenothermaceae</taxon>
        <taxon>Sulfurihydrogenibium</taxon>
    </lineage>
</organism>
<name>A0EWG7_9AQUI</name>
<dbReference type="PANTHER" id="PTHR33992:SF1">
    <property type="entry name" value="RIBONUCLEASE P PROTEIN COMPONENT"/>
    <property type="match status" value="1"/>
</dbReference>
<dbReference type="HAMAP" id="MF_00227">
    <property type="entry name" value="RNase_P"/>
    <property type="match status" value="1"/>
</dbReference>
<dbReference type="EMBL" id="DQ529246">
    <property type="protein sequence ID" value="ABG23482.1"/>
    <property type="molecule type" value="Genomic_DNA"/>
</dbReference>
<keyword evidence="1 6" id="KW-0819">tRNA processing</keyword>
<evidence type="ECO:0000313" key="8">
    <source>
        <dbReference type="EMBL" id="ABG23482.1"/>
    </source>
</evidence>
<evidence type="ECO:0000256" key="2">
    <source>
        <dbReference type="ARBA" id="ARBA00022722"/>
    </source>
</evidence>
<comment type="similarity">
    <text evidence="6">Belongs to the RnpA family.</text>
</comment>
<dbReference type="GO" id="GO:0030677">
    <property type="term" value="C:ribonuclease P complex"/>
    <property type="evidence" value="ECO:0007669"/>
    <property type="project" value="TreeGrafter"/>
</dbReference>
<dbReference type="SUPFAM" id="SSF54211">
    <property type="entry name" value="Ribosomal protein S5 domain 2-like"/>
    <property type="match status" value="1"/>
</dbReference>
<evidence type="ECO:0000256" key="4">
    <source>
        <dbReference type="ARBA" id="ARBA00022801"/>
    </source>
</evidence>
<dbReference type="Gene3D" id="3.30.230.10">
    <property type="match status" value="1"/>
</dbReference>
<evidence type="ECO:0000256" key="7">
    <source>
        <dbReference type="NCBIfam" id="TIGR00188"/>
    </source>
</evidence>
<dbReference type="GO" id="GO:0042781">
    <property type="term" value="F:3'-tRNA processing endoribonuclease activity"/>
    <property type="evidence" value="ECO:0007669"/>
    <property type="project" value="TreeGrafter"/>
</dbReference>
<comment type="catalytic activity">
    <reaction evidence="6">
        <text>Endonucleolytic cleavage of RNA, removing 5'-extranucleotides from tRNA precursor.</text>
        <dbReference type="EC" id="3.1.26.5"/>
    </reaction>
</comment>
<keyword evidence="4 6" id="KW-0378">Hydrolase</keyword>
<evidence type="ECO:0000256" key="1">
    <source>
        <dbReference type="ARBA" id="ARBA00022694"/>
    </source>
</evidence>
<evidence type="ECO:0000256" key="3">
    <source>
        <dbReference type="ARBA" id="ARBA00022759"/>
    </source>
</evidence>
<accession>A0EWG7</accession>
<dbReference type="InterPro" id="IPR014721">
    <property type="entry name" value="Ribsml_uS5_D2-typ_fold_subgr"/>
</dbReference>
<dbReference type="Pfam" id="PF00825">
    <property type="entry name" value="Ribonuclease_P"/>
    <property type="match status" value="1"/>
</dbReference>
<evidence type="ECO:0000256" key="5">
    <source>
        <dbReference type="ARBA" id="ARBA00022884"/>
    </source>
</evidence>
<dbReference type="GO" id="GO:0000049">
    <property type="term" value="F:tRNA binding"/>
    <property type="evidence" value="ECO:0007669"/>
    <property type="project" value="UniProtKB-UniRule"/>
</dbReference>
<reference evidence="8" key="1">
    <citation type="journal article" date="2006" name="RNA">
        <title>Thermostable RNase P RNAs lacking P18 identified in the Aquificales.</title>
        <authorList>
            <person name="Marszalkowski M."/>
            <person name="Teune J.H."/>
            <person name="Steger G."/>
            <person name="Hartmann R.K."/>
            <person name="Willkomm D.K."/>
        </authorList>
    </citation>
    <scope>NUCLEOTIDE SEQUENCE</scope>
</reference>